<gene>
    <name evidence="1" type="ORF">PSON_ATCC_30995.1.T0910155</name>
    <name evidence="2" type="ORF">PSON_ATCC_30995.1.T0910156</name>
</gene>
<protein>
    <submittedName>
        <fullName evidence="2">Uncharacterized protein</fullName>
    </submittedName>
</protein>
<evidence type="ECO:0000313" key="1">
    <source>
        <dbReference type="EMBL" id="CAD8108605.1"/>
    </source>
</evidence>
<evidence type="ECO:0000313" key="3">
    <source>
        <dbReference type="Proteomes" id="UP000692954"/>
    </source>
</evidence>
<comment type="caution">
    <text evidence="2">The sequence shown here is derived from an EMBL/GenBank/DDBJ whole genome shotgun (WGS) entry which is preliminary data.</text>
</comment>
<accession>A0A8S1PZ01</accession>
<dbReference type="Proteomes" id="UP000692954">
    <property type="component" value="Unassembled WGS sequence"/>
</dbReference>
<organism evidence="2 3">
    <name type="scientific">Paramecium sonneborni</name>
    <dbReference type="NCBI Taxonomy" id="65129"/>
    <lineage>
        <taxon>Eukaryota</taxon>
        <taxon>Sar</taxon>
        <taxon>Alveolata</taxon>
        <taxon>Ciliophora</taxon>
        <taxon>Intramacronucleata</taxon>
        <taxon>Oligohymenophorea</taxon>
        <taxon>Peniculida</taxon>
        <taxon>Parameciidae</taxon>
        <taxon>Paramecium</taxon>
    </lineage>
</organism>
<name>A0A8S1PZ01_9CILI</name>
<dbReference type="Pfam" id="PF00400">
    <property type="entry name" value="WD40"/>
    <property type="match status" value="2"/>
</dbReference>
<dbReference type="OrthoDB" id="315836at2759"/>
<proteinExistence type="predicted"/>
<evidence type="ECO:0000313" key="2">
    <source>
        <dbReference type="EMBL" id="CAD8108607.1"/>
    </source>
</evidence>
<dbReference type="EMBL" id="CAJJDN010000091">
    <property type="protein sequence ID" value="CAD8108607.1"/>
    <property type="molecule type" value="Genomic_DNA"/>
</dbReference>
<dbReference type="SMART" id="SM00320">
    <property type="entry name" value="WD40"/>
    <property type="match status" value="2"/>
</dbReference>
<reference evidence="2" key="1">
    <citation type="submission" date="2021-01" db="EMBL/GenBank/DDBJ databases">
        <authorList>
            <consortium name="Genoscope - CEA"/>
            <person name="William W."/>
        </authorList>
    </citation>
    <scope>NUCLEOTIDE SEQUENCE</scope>
</reference>
<dbReference type="InterPro" id="IPR001680">
    <property type="entry name" value="WD40_rpt"/>
</dbReference>
<dbReference type="EMBL" id="CAJJDN010000091">
    <property type="protein sequence ID" value="CAD8108605.1"/>
    <property type="molecule type" value="Genomic_DNA"/>
</dbReference>
<keyword evidence="3" id="KW-1185">Reference proteome</keyword>
<dbReference type="AlphaFoldDB" id="A0A8S1PZ01"/>
<sequence>MYQISENLRIDSQLIEKYQWLKELKEQNIQDIQLNLFRVWCLDISHDLSLLVVGGISKDHIVYVYDQYSMTQCNQLNVTSHQVYQLLFSQNDKYLCAGCYGKQILLWNVDDVRKIQNVKYKRIIQTEFGVIARTLFFNNEKQLCFQGKSHLFMIDLENNEQAKTIKINHKPSSFDINQNKIYEIGNSSIIYIRDFNIDKALKFTCCILSQLEEIVVSKNNYFMVVASHQNLLFLNTINGKLIRKLKTLGKIQSIKLSSNDRLLIQTNIHPSEQLDKIQFINIETGQILLDYQTQLSQPAFISKMMPNKFIFGKINSIEIWNFDTSSYQL</sequence>